<dbReference type="Gene3D" id="2.160.20.10">
    <property type="entry name" value="Single-stranded right-handed beta-helix, Pectin lyase-like"/>
    <property type="match status" value="1"/>
</dbReference>
<proteinExistence type="predicted"/>
<sequence length="620" mass="68176">MNLKRRLAFMCALVGATLLTVGTSWAQSGQIEARQGQIEPHLAGQNPLLEKPQVLTGEPCEDCLKRPPAHKPRVRIPADPRIRPEDLRPSGPPTYLTRPPTEGGQRGLRDPGDFTLFRNHALTPEETGPAYGYVMEPTFGVAGRTVFWAGNFHAAVSGDYGQTFSPINPSDNFPFDGVVDSVMQSPFCCDQVVYYDRTSGAYFWLLLYHVHSDVNTNVQRIAVANSQEDVLNNNWFWYDFSPSSYGYPAAGYWLDFPYLTVSNGYLYHVTKFLDWTDPPPIGRMGPTRTLIARYPLAQMSQGQPMTYDYLITDDTHGTRCTHGAGSTMYFGAHLDTGTMRIYRWPDSGGTVEYDEVDHEGFSDEVFVASGPDGLDWVGHMDNWIQGAWVANGVIGFMFGSAQGDAFPYPHVQVLQFRESDRSLLSQNQIWNPGFAFMYPSVHPNDRGHLGGTIAYGGGTEYPGATAWIADDINGGSFAPLENVVFAVGESGPINAEGDPANRWGDYLTARRNVPYGNTWGGSGHSLVGGSTDQFAVGRYVWFGRERDTPTGFYTIYVDHANQSGYEDGTPAHPFNTVTEGHFAAMAGDTIIIRVGDYPEVVTLDTPVHVFSEGGSAVIGP</sequence>
<evidence type="ECO:0000256" key="2">
    <source>
        <dbReference type="SAM" id="SignalP"/>
    </source>
</evidence>
<feature type="compositionally biased region" description="Basic and acidic residues" evidence="1">
    <location>
        <begin position="76"/>
        <end position="88"/>
    </location>
</feature>
<dbReference type="SUPFAM" id="SSF51126">
    <property type="entry name" value="Pectin lyase-like"/>
    <property type="match status" value="1"/>
</dbReference>
<organism evidence="3 4">
    <name type="scientific">Eiseniibacteriota bacterium</name>
    <dbReference type="NCBI Taxonomy" id="2212470"/>
    <lineage>
        <taxon>Bacteria</taxon>
        <taxon>Candidatus Eiseniibacteriota</taxon>
    </lineage>
</organism>
<name>A0ABV6YIR9_UNCEI</name>
<keyword evidence="2" id="KW-0732">Signal</keyword>
<comment type="caution">
    <text evidence="3">The sequence shown here is derived from an EMBL/GenBank/DDBJ whole genome shotgun (WGS) entry which is preliminary data.</text>
</comment>
<dbReference type="Proteomes" id="UP001593833">
    <property type="component" value="Unassembled WGS sequence"/>
</dbReference>
<keyword evidence="4" id="KW-1185">Reference proteome</keyword>
<gene>
    <name evidence="3" type="ORF">ACFL6M_01455</name>
</gene>
<protein>
    <recommendedName>
        <fullName evidence="5">DUF1565 domain-containing protein</fullName>
    </recommendedName>
</protein>
<feature type="region of interest" description="Disordered" evidence="1">
    <location>
        <begin position="67"/>
        <end position="108"/>
    </location>
</feature>
<feature type="chain" id="PRO_5047106023" description="DUF1565 domain-containing protein" evidence="2">
    <location>
        <begin position="27"/>
        <end position="620"/>
    </location>
</feature>
<dbReference type="InterPro" id="IPR012334">
    <property type="entry name" value="Pectin_lyas_fold"/>
</dbReference>
<feature type="signal peptide" evidence="2">
    <location>
        <begin position="1"/>
        <end position="26"/>
    </location>
</feature>
<evidence type="ECO:0000313" key="4">
    <source>
        <dbReference type="Proteomes" id="UP001593833"/>
    </source>
</evidence>
<dbReference type="InterPro" id="IPR011050">
    <property type="entry name" value="Pectin_lyase_fold/virulence"/>
</dbReference>
<reference evidence="3 4" key="1">
    <citation type="submission" date="2024-09" db="EMBL/GenBank/DDBJ databases">
        <authorList>
            <person name="D'Angelo T."/>
        </authorList>
    </citation>
    <scope>NUCLEOTIDE SEQUENCE [LARGE SCALE GENOMIC DNA]</scope>
    <source>
        <strain evidence="3">SAG AM-320-E07</strain>
    </source>
</reference>
<dbReference type="EMBL" id="JBHPKH010000008">
    <property type="protein sequence ID" value="MFC1572241.1"/>
    <property type="molecule type" value="Genomic_DNA"/>
</dbReference>
<evidence type="ECO:0008006" key="5">
    <source>
        <dbReference type="Google" id="ProtNLM"/>
    </source>
</evidence>
<evidence type="ECO:0000313" key="3">
    <source>
        <dbReference type="EMBL" id="MFC1572241.1"/>
    </source>
</evidence>
<accession>A0ABV6YIR9</accession>
<evidence type="ECO:0000256" key="1">
    <source>
        <dbReference type="SAM" id="MobiDB-lite"/>
    </source>
</evidence>